<dbReference type="GO" id="GO:0006261">
    <property type="term" value="P:DNA-templated DNA replication"/>
    <property type="evidence" value="ECO:0007669"/>
    <property type="project" value="TreeGrafter"/>
</dbReference>
<dbReference type="InterPro" id="IPR050238">
    <property type="entry name" value="DNA_Rep/Repair_Clamp_Loader"/>
</dbReference>
<dbReference type="PANTHER" id="PTHR11669:SF8">
    <property type="entry name" value="DNA POLYMERASE III SUBUNIT DELTA"/>
    <property type="match status" value="1"/>
</dbReference>
<dbReference type="RefSeq" id="WP_188906614.1">
    <property type="nucleotide sequence ID" value="NZ_BMIQ01000001.1"/>
</dbReference>
<dbReference type="EMBL" id="BMIQ01000001">
    <property type="protein sequence ID" value="GGD89090.1"/>
    <property type="molecule type" value="Genomic_DNA"/>
</dbReference>
<reference evidence="2" key="1">
    <citation type="journal article" date="2014" name="Int. J. Syst. Evol. Microbiol.">
        <title>Complete genome sequence of Corynebacterium casei LMG S-19264T (=DSM 44701T), isolated from a smear-ripened cheese.</title>
        <authorList>
            <consortium name="US DOE Joint Genome Institute (JGI-PGF)"/>
            <person name="Walter F."/>
            <person name="Albersmeier A."/>
            <person name="Kalinowski J."/>
            <person name="Ruckert C."/>
        </authorList>
    </citation>
    <scope>NUCLEOTIDE SEQUENCE</scope>
    <source>
        <strain evidence="2">CGMCC 1.15367</strain>
    </source>
</reference>
<dbReference type="Gene3D" id="3.40.50.300">
    <property type="entry name" value="P-loop containing nucleotide triphosphate hydrolases"/>
    <property type="match status" value="1"/>
</dbReference>
<dbReference type="NCBIfam" id="NF006586">
    <property type="entry name" value="PRK09112.1"/>
    <property type="match status" value="1"/>
</dbReference>
<dbReference type="InterPro" id="IPR027417">
    <property type="entry name" value="P-loop_NTPase"/>
</dbReference>
<dbReference type="GO" id="GO:0009360">
    <property type="term" value="C:DNA polymerase III complex"/>
    <property type="evidence" value="ECO:0007669"/>
    <property type="project" value="TreeGrafter"/>
</dbReference>
<reference evidence="2" key="2">
    <citation type="submission" date="2020-09" db="EMBL/GenBank/DDBJ databases">
        <authorList>
            <person name="Sun Q."/>
            <person name="Zhou Y."/>
        </authorList>
    </citation>
    <scope>NUCLEOTIDE SEQUENCE</scope>
    <source>
        <strain evidence="2">CGMCC 1.15367</strain>
    </source>
</reference>
<accession>A0A916ZE01</accession>
<protein>
    <submittedName>
        <fullName evidence="2">DNA polymerase III subunit delta</fullName>
    </submittedName>
</protein>
<dbReference type="Proteomes" id="UP000644699">
    <property type="component" value="Unassembled WGS sequence"/>
</dbReference>
<gene>
    <name evidence="2" type="ORF">GCM10011390_04810</name>
</gene>
<dbReference type="PANTHER" id="PTHR11669">
    <property type="entry name" value="REPLICATION FACTOR C / DNA POLYMERASE III GAMMA-TAU SUBUNIT"/>
    <property type="match status" value="1"/>
</dbReference>
<dbReference type="AlphaFoldDB" id="A0A916ZE01"/>
<proteinExistence type="predicted"/>
<evidence type="ECO:0000256" key="1">
    <source>
        <dbReference type="SAM" id="MobiDB-lite"/>
    </source>
</evidence>
<comment type="caution">
    <text evidence="2">The sequence shown here is derived from an EMBL/GenBank/DDBJ whole genome shotgun (WGS) entry which is preliminary data.</text>
</comment>
<organism evidence="2 3">
    <name type="scientific">Aureimonas endophytica</name>
    <dbReference type="NCBI Taxonomy" id="2027858"/>
    <lineage>
        <taxon>Bacteria</taxon>
        <taxon>Pseudomonadati</taxon>
        <taxon>Pseudomonadota</taxon>
        <taxon>Alphaproteobacteria</taxon>
        <taxon>Hyphomicrobiales</taxon>
        <taxon>Aurantimonadaceae</taxon>
        <taxon>Aureimonas</taxon>
    </lineage>
</organism>
<feature type="region of interest" description="Disordered" evidence="1">
    <location>
        <begin position="1"/>
        <end position="23"/>
    </location>
</feature>
<keyword evidence="3" id="KW-1185">Reference proteome</keyword>
<evidence type="ECO:0000313" key="3">
    <source>
        <dbReference type="Proteomes" id="UP000644699"/>
    </source>
</evidence>
<dbReference type="Pfam" id="PF13177">
    <property type="entry name" value="DNA_pol3_delta2"/>
    <property type="match status" value="1"/>
</dbReference>
<evidence type="ECO:0000313" key="2">
    <source>
        <dbReference type="EMBL" id="GGD89090.1"/>
    </source>
</evidence>
<sequence>MSDVDLAPAEHDALEGVPSPAENDRLRGHEAALAQLLAAHRAGRLHHAWLLQGPRGIGKATLAFAVARQLLGGDDAGNAARQIASGSHPNLLHLTRAEADRGGFKTQITVDEVRKLNRFFQTTAGNDRWRIAIVDPADDLNRNAANALLKTLEEPPDRSLFLIVNHLPGRLLPTIRSRCRVLRLDPLPAPVLTGILDELAIPATEADRGSAAARAEGSVRGAIMLLTSGGLEIEKRLDALFAAPEPEWHGIQALADEVTQRGRETSFDLTLAALFARLAADGEAAALSGQGRRAARLARLHAEEAARFREGLAFNLDRKQMLLTHFHRRFALAGP</sequence>
<dbReference type="NCBIfam" id="NF005677">
    <property type="entry name" value="PRK07471.1"/>
    <property type="match status" value="1"/>
</dbReference>
<dbReference type="SUPFAM" id="SSF52540">
    <property type="entry name" value="P-loop containing nucleoside triphosphate hydrolases"/>
    <property type="match status" value="1"/>
</dbReference>
<name>A0A916ZE01_9HYPH</name>